<feature type="transmembrane region" description="Helical" evidence="6">
    <location>
        <begin position="158"/>
        <end position="176"/>
    </location>
</feature>
<evidence type="ECO:0000256" key="2">
    <source>
        <dbReference type="ARBA" id="ARBA00022692"/>
    </source>
</evidence>
<evidence type="ECO:0000313" key="9">
    <source>
        <dbReference type="Proteomes" id="UP001274896"/>
    </source>
</evidence>
<dbReference type="PROSITE" id="PS50922">
    <property type="entry name" value="TLC"/>
    <property type="match status" value="1"/>
</dbReference>
<organism evidence="8 9">
    <name type="scientific">Hemibagrus guttatus</name>
    <dbReference type="NCBI Taxonomy" id="175788"/>
    <lineage>
        <taxon>Eukaryota</taxon>
        <taxon>Metazoa</taxon>
        <taxon>Chordata</taxon>
        <taxon>Craniata</taxon>
        <taxon>Vertebrata</taxon>
        <taxon>Euteleostomi</taxon>
        <taxon>Actinopterygii</taxon>
        <taxon>Neopterygii</taxon>
        <taxon>Teleostei</taxon>
        <taxon>Ostariophysi</taxon>
        <taxon>Siluriformes</taxon>
        <taxon>Bagridae</taxon>
        <taxon>Hemibagrus</taxon>
    </lineage>
</organism>
<keyword evidence="4 5" id="KW-0472">Membrane</keyword>
<comment type="caution">
    <text evidence="8">The sequence shown here is derived from an EMBL/GenBank/DDBJ whole genome shotgun (WGS) entry which is preliminary data.</text>
</comment>
<dbReference type="Proteomes" id="UP001274896">
    <property type="component" value="Unassembled WGS sequence"/>
</dbReference>
<accession>A0AAE0QSJ8</accession>
<gene>
    <name evidence="8" type="ORF">QTP70_015136</name>
</gene>
<keyword evidence="9" id="KW-1185">Reference proteome</keyword>
<feature type="transmembrane region" description="Helical" evidence="6">
    <location>
        <begin position="274"/>
        <end position="299"/>
    </location>
</feature>
<keyword evidence="3 6" id="KW-1133">Transmembrane helix</keyword>
<dbReference type="GO" id="GO:0016020">
    <property type="term" value="C:membrane"/>
    <property type="evidence" value="ECO:0007669"/>
    <property type="project" value="UniProtKB-SubCell"/>
</dbReference>
<evidence type="ECO:0000256" key="5">
    <source>
        <dbReference type="PROSITE-ProRule" id="PRU00205"/>
    </source>
</evidence>
<evidence type="ECO:0000256" key="3">
    <source>
        <dbReference type="ARBA" id="ARBA00022989"/>
    </source>
</evidence>
<feature type="transmembrane region" description="Helical" evidence="6">
    <location>
        <begin position="21"/>
        <end position="40"/>
    </location>
</feature>
<dbReference type="InterPro" id="IPR042512">
    <property type="entry name" value="TLCD5"/>
</dbReference>
<dbReference type="PANTHER" id="PTHR31898:SF4">
    <property type="entry name" value="TLC DOMAIN-CONTAINING 5A"/>
    <property type="match status" value="1"/>
</dbReference>
<dbReference type="InterPro" id="IPR006634">
    <property type="entry name" value="TLC-dom"/>
</dbReference>
<feature type="transmembrane region" description="Helical" evidence="6">
    <location>
        <begin position="245"/>
        <end position="267"/>
    </location>
</feature>
<feature type="transmembrane region" description="Helical" evidence="6">
    <location>
        <begin position="183"/>
        <end position="202"/>
    </location>
</feature>
<evidence type="ECO:0000259" key="7">
    <source>
        <dbReference type="PROSITE" id="PS50922"/>
    </source>
</evidence>
<keyword evidence="2 5" id="KW-0812">Transmembrane</keyword>
<dbReference type="Pfam" id="PF03798">
    <property type="entry name" value="TRAM_LAG1_CLN8"/>
    <property type="match status" value="1"/>
</dbReference>
<sequence>MSRKVQWSFRATRGRCCFQTCGRSFMVPLASMLPLFGGTLRAVSMETRERKAVTDDDEDTAITEKPPSYNVIQKSHQSLTHSSKMSLLVLGVGVCLAVWIALYALLCYTNGSCGYEWNCRLVTLFHGVLAVCITAYIGYVDGPWPFTYPGTKNTPLQITAMVLSLGYFIFDMAWCVYFQTEGLVMLAHHTMSILGILLTLWLGESGIESCAVIFGSEITNPLLQTRWFLKHSGRYNTFLGDLVDVLFVLLFVIMRVFVGGAMLYCELISPRPKFIIKCGGVAMYVLSWVFVADIFRFAYRKSRVKFQHWKSPTHVRTDANGQEIKRD</sequence>
<comment type="subcellular location">
    <subcellularLocation>
        <location evidence="1">Membrane</location>
        <topology evidence="1">Multi-pass membrane protein</topology>
    </subcellularLocation>
</comment>
<evidence type="ECO:0000256" key="6">
    <source>
        <dbReference type="SAM" id="Phobius"/>
    </source>
</evidence>
<dbReference type="SMART" id="SM00724">
    <property type="entry name" value="TLC"/>
    <property type="match status" value="1"/>
</dbReference>
<dbReference type="PANTHER" id="PTHR31898">
    <property type="entry name" value="TRANSMEMBRANE PROTEIN 136"/>
    <property type="match status" value="1"/>
</dbReference>
<protein>
    <recommendedName>
        <fullName evidence="7">TLC domain-containing protein</fullName>
    </recommendedName>
</protein>
<dbReference type="AlphaFoldDB" id="A0AAE0QSJ8"/>
<reference evidence="8" key="1">
    <citation type="submission" date="2023-06" db="EMBL/GenBank/DDBJ databases">
        <title>Male Hemibagrus guttatus genome.</title>
        <authorList>
            <person name="Bian C."/>
        </authorList>
    </citation>
    <scope>NUCLEOTIDE SEQUENCE</scope>
    <source>
        <strain evidence="8">Male_cb2023</strain>
        <tissue evidence="8">Muscle</tissue>
    </source>
</reference>
<dbReference type="EMBL" id="JAUCMX010000011">
    <property type="protein sequence ID" value="KAK3531190.1"/>
    <property type="molecule type" value="Genomic_DNA"/>
</dbReference>
<feature type="transmembrane region" description="Helical" evidence="6">
    <location>
        <begin position="87"/>
        <end position="109"/>
    </location>
</feature>
<name>A0AAE0QSJ8_9TELE</name>
<proteinExistence type="predicted"/>
<evidence type="ECO:0000313" key="8">
    <source>
        <dbReference type="EMBL" id="KAK3531190.1"/>
    </source>
</evidence>
<feature type="domain" description="TLC" evidence="7">
    <location>
        <begin position="112"/>
        <end position="303"/>
    </location>
</feature>
<evidence type="ECO:0000256" key="4">
    <source>
        <dbReference type="ARBA" id="ARBA00023136"/>
    </source>
</evidence>
<feature type="transmembrane region" description="Helical" evidence="6">
    <location>
        <begin position="121"/>
        <end position="138"/>
    </location>
</feature>
<evidence type="ECO:0000256" key="1">
    <source>
        <dbReference type="ARBA" id="ARBA00004141"/>
    </source>
</evidence>